<sequence length="181" mass="20701">MLAQLTCLLVLPPLEERLLYLDWDRELDREFLRNQEEEPRRTVVFPILRRRRPCVVAGCCWSPGAWGLRSGSFCRLTHGHPNRCWQTIDSVRCSPLHRKQQDLRTWPGFTELAYGVPLRLPWTFLSSPTSDITSSDPIDLVVGFGALRPSPAAHHAYSFRFKYSAACTHAFLGDEIVPVPL</sequence>
<organism evidence="1 2">
    <name type="scientific">Haemaphysalis longicornis</name>
    <name type="common">Bush tick</name>
    <dbReference type="NCBI Taxonomy" id="44386"/>
    <lineage>
        <taxon>Eukaryota</taxon>
        <taxon>Metazoa</taxon>
        <taxon>Ecdysozoa</taxon>
        <taxon>Arthropoda</taxon>
        <taxon>Chelicerata</taxon>
        <taxon>Arachnida</taxon>
        <taxon>Acari</taxon>
        <taxon>Parasitiformes</taxon>
        <taxon>Ixodida</taxon>
        <taxon>Ixodoidea</taxon>
        <taxon>Ixodidae</taxon>
        <taxon>Haemaphysalinae</taxon>
        <taxon>Haemaphysalis</taxon>
    </lineage>
</organism>
<reference evidence="1 2" key="1">
    <citation type="journal article" date="2020" name="Cell">
        <title>Large-Scale Comparative Analyses of Tick Genomes Elucidate Their Genetic Diversity and Vector Capacities.</title>
        <authorList>
            <consortium name="Tick Genome and Microbiome Consortium (TIGMIC)"/>
            <person name="Jia N."/>
            <person name="Wang J."/>
            <person name="Shi W."/>
            <person name="Du L."/>
            <person name="Sun Y."/>
            <person name="Zhan W."/>
            <person name="Jiang J.F."/>
            <person name="Wang Q."/>
            <person name="Zhang B."/>
            <person name="Ji P."/>
            <person name="Bell-Sakyi L."/>
            <person name="Cui X.M."/>
            <person name="Yuan T.T."/>
            <person name="Jiang B.G."/>
            <person name="Yang W.F."/>
            <person name="Lam T.T."/>
            <person name="Chang Q.C."/>
            <person name="Ding S.J."/>
            <person name="Wang X.J."/>
            <person name="Zhu J.G."/>
            <person name="Ruan X.D."/>
            <person name="Zhao L."/>
            <person name="Wei J.T."/>
            <person name="Ye R.Z."/>
            <person name="Que T.C."/>
            <person name="Du C.H."/>
            <person name="Zhou Y.H."/>
            <person name="Cheng J.X."/>
            <person name="Dai P.F."/>
            <person name="Guo W.B."/>
            <person name="Han X.H."/>
            <person name="Huang E.J."/>
            <person name="Li L.F."/>
            <person name="Wei W."/>
            <person name="Gao Y.C."/>
            <person name="Liu J.Z."/>
            <person name="Shao H.Z."/>
            <person name="Wang X."/>
            <person name="Wang C.C."/>
            <person name="Yang T.C."/>
            <person name="Huo Q.B."/>
            <person name="Li W."/>
            <person name="Chen H.Y."/>
            <person name="Chen S.E."/>
            <person name="Zhou L.G."/>
            <person name="Ni X.B."/>
            <person name="Tian J.H."/>
            <person name="Sheng Y."/>
            <person name="Liu T."/>
            <person name="Pan Y.S."/>
            <person name="Xia L.Y."/>
            <person name="Li J."/>
            <person name="Zhao F."/>
            <person name="Cao W.C."/>
        </authorList>
    </citation>
    <scope>NUCLEOTIDE SEQUENCE [LARGE SCALE GENOMIC DNA]</scope>
    <source>
        <strain evidence="1">HaeL-2018</strain>
    </source>
</reference>
<dbReference type="VEuPathDB" id="VectorBase:HLOH_042466"/>
<comment type="caution">
    <text evidence="1">The sequence shown here is derived from an EMBL/GenBank/DDBJ whole genome shotgun (WGS) entry which is preliminary data.</text>
</comment>
<dbReference type="EMBL" id="JABSTR010000007">
    <property type="protein sequence ID" value="KAH9375366.1"/>
    <property type="molecule type" value="Genomic_DNA"/>
</dbReference>
<accession>A0A9J6GAG7</accession>
<name>A0A9J6GAG7_HAELO</name>
<evidence type="ECO:0000313" key="2">
    <source>
        <dbReference type="Proteomes" id="UP000821853"/>
    </source>
</evidence>
<dbReference type="Proteomes" id="UP000821853">
    <property type="component" value="Chromosome 5"/>
</dbReference>
<dbReference type="AlphaFoldDB" id="A0A9J6GAG7"/>
<keyword evidence="2" id="KW-1185">Reference proteome</keyword>
<proteinExistence type="predicted"/>
<gene>
    <name evidence="1" type="ORF">HPB48_006542</name>
</gene>
<evidence type="ECO:0000313" key="1">
    <source>
        <dbReference type="EMBL" id="KAH9375366.1"/>
    </source>
</evidence>
<protein>
    <submittedName>
        <fullName evidence="1">Uncharacterized protein</fullName>
    </submittedName>
</protein>